<comment type="similarity">
    <text evidence="2">Belongs to the NADH:flavin oxidoreductase/NADH oxidase family.</text>
</comment>
<sequence>MDALLSAYELGPMPLANRVVMAPMTRSRARDGQADENTATYYAQRAGAGLIVSEGVPISAQGTGYLYTPGIHRETQVAAWRRVTQAVREQGGRIVAQLWHVGRVSHRSLQPDGRAPVSSVAVAGGQAFAYHPDGTPGNMAASRPEALDEGGIQAVIEDFRRAAANAMAAGFDGVEIHAANGYLIEQFINPILNTREDRYGGATLESRSRLLLEVVDEVNDEIGAERVGVRLSPYNELQEMPRHADTAETYLYIADALERRKIAYVHLVVQGQVMSSGLLARFRQRWHGTLISAGGLTAEQADRLIKDGLTDLAAFGTPFVANPDFVERIRHGWPLASVDRSAFYGGGAEGYIDYPTYPASLVPA</sequence>
<dbReference type="EMBL" id="JACHXM010000002">
    <property type="protein sequence ID" value="MBB3139877.1"/>
    <property type="molecule type" value="Genomic_DNA"/>
</dbReference>
<dbReference type="PANTHER" id="PTHR22893">
    <property type="entry name" value="NADH OXIDOREDUCTASE-RELATED"/>
    <property type="match status" value="1"/>
</dbReference>
<feature type="domain" description="NADH:flavin oxidoreductase/NADH oxidase N-terminal" evidence="4">
    <location>
        <begin position="9"/>
        <end position="334"/>
    </location>
</feature>
<organism evidence="5 6">
    <name type="scientific">Halomonas organivorans</name>
    <dbReference type="NCBI Taxonomy" id="257772"/>
    <lineage>
        <taxon>Bacteria</taxon>
        <taxon>Pseudomonadati</taxon>
        <taxon>Pseudomonadota</taxon>
        <taxon>Gammaproteobacteria</taxon>
        <taxon>Oceanospirillales</taxon>
        <taxon>Halomonadaceae</taxon>
        <taxon>Halomonas</taxon>
    </lineage>
</organism>
<dbReference type="SUPFAM" id="SSF51395">
    <property type="entry name" value="FMN-linked oxidoreductases"/>
    <property type="match status" value="1"/>
</dbReference>
<accession>A0A7W5G4E4</accession>
<dbReference type="Gene3D" id="3.20.20.70">
    <property type="entry name" value="Aldolase class I"/>
    <property type="match status" value="1"/>
</dbReference>
<keyword evidence="6" id="KW-1185">Reference proteome</keyword>
<evidence type="ECO:0000256" key="1">
    <source>
        <dbReference type="ARBA" id="ARBA00001917"/>
    </source>
</evidence>
<comment type="cofactor">
    <cofactor evidence="1">
        <name>FMN</name>
        <dbReference type="ChEBI" id="CHEBI:58210"/>
    </cofactor>
</comment>
<dbReference type="InterPro" id="IPR001155">
    <property type="entry name" value="OxRdtase_FMN_N"/>
</dbReference>
<dbReference type="RefSeq" id="WP_183386292.1">
    <property type="nucleotide sequence ID" value="NZ_JACHXM010000002.1"/>
</dbReference>
<dbReference type="AlphaFoldDB" id="A0A7W5G4E4"/>
<dbReference type="PANTHER" id="PTHR22893:SF91">
    <property type="entry name" value="NADPH DEHYDROGENASE 2-RELATED"/>
    <property type="match status" value="1"/>
</dbReference>
<reference evidence="5 6" key="1">
    <citation type="submission" date="2020-08" db="EMBL/GenBank/DDBJ databases">
        <title>Genomic Encyclopedia of Type Strains, Phase III (KMG-III): the genomes of soil and plant-associated and newly described type strains.</title>
        <authorList>
            <person name="Whitman W."/>
        </authorList>
    </citation>
    <scope>NUCLEOTIDE SEQUENCE [LARGE SCALE GENOMIC DNA]</scope>
    <source>
        <strain evidence="5 6">CECT 5995</strain>
    </source>
</reference>
<dbReference type="FunFam" id="3.20.20.70:FF:000059">
    <property type="entry name" value="N-ethylmaleimide reductase, FMN-linked"/>
    <property type="match status" value="1"/>
</dbReference>
<dbReference type="GO" id="GO:0010181">
    <property type="term" value="F:FMN binding"/>
    <property type="evidence" value="ECO:0007669"/>
    <property type="project" value="InterPro"/>
</dbReference>
<evidence type="ECO:0000256" key="2">
    <source>
        <dbReference type="ARBA" id="ARBA00005979"/>
    </source>
</evidence>
<dbReference type="InterPro" id="IPR013785">
    <property type="entry name" value="Aldolase_TIM"/>
</dbReference>
<dbReference type="GO" id="GO:0005829">
    <property type="term" value="C:cytosol"/>
    <property type="evidence" value="ECO:0007669"/>
    <property type="project" value="UniProtKB-ARBA"/>
</dbReference>
<keyword evidence="3" id="KW-0560">Oxidoreductase</keyword>
<evidence type="ECO:0000313" key="6">
    <source>
        <dbReference type="Proteomes" id="UP000525987"/>
    </source>
</evidence>
<proteinExistence type="inferred from homology"/>
<dbReference type="Proteomes" id="UP000525987">
    <property type="component" value="Unassembled WGS sequence"/>
</dbReference>
<dbReference type="Pfam" id="PF00724">
    <property type="entry name" value="Oxidored_FMN"/>
    <property type="match status" value="1"/>
</dbReference>
<evidence type="ECO:0000313" key="5">
    <source>
        <dbReference type="EMBL" id="MBB3139877.1"/>
    </source>
</evidence>
<comment type="caution">
    <text evidence="5">The sequence shown here is derived from an EMBL/GenBank/DDBJ whole genome shotgun (WGS) entry which is preliminary data.</text>
</comment>
<evidence type="ECO:0000256" key="3">
    <source>
        <dbReference type="ARBA" id="ARBA00023002"/>
    </source>
</evidence>
<dbReference type="GO" id="GO:0016628">
    <property type="term" value="F:oxidoreductase activity, acting on the CH-CH group of donors, NAD or NADP as acceptor"/>
    <property type="evidence" value="ECO:0007669"/>
    <property type="project" value="UniProtKB-ARBA"/>
</dbReference>
<protein>
    <submittedName>
        <fullName evidence="5">2,4-dienoyl-CoA reductase-like NADH-dependent reductase (Old Yellow Enzyme family)</fullName>
    </submittedName>
</protein>
<gene>
    <name evidence="5" type="ORF">FHR96_000724</name>
</gene>
<evidence type="ECO:0000259" key="4">
    <source>
        <dbReference type="Pfam" id="PF00724"/>
    </source>
</evidence>
<dbReference type="CDD" id="cd02933">
    <property type="entry name" value="OYE_like_FMN"/>
    <property type="match status" value="1"/>
</dbReference>
<dbReference type="InterPro" id="IPR045247">
    <property type="entry name" value="Oye-like"/>
</dbReference>
<name>A0A7W5G4E4_9GAMM</name>